<name>A0A4Z2IHZ8_9TELE</name>
<evidence type="ECO:0000313" key="2">
    <source>
        <dbReference type="Proteomes" id="UP000314294"/>
    </source>
</evidence>
<comment type="caution">
    <text evidence="1">The sequence shown here is derived from an EMBL/GenBank/DDBJ whole genome shotgun (WGS) entry which is preliminary data.</text>
</comment>
<dbReference type="EMBL" id="SRLO01000083">
    <property type="protein sequence ID" value="TNN77397.1"/>
    <property type="molecule type" value="Genomic_DNA"/>
</dbReference>
<evidence type="ECO:0000313" key="1">
    <source>
        <dbReference type="EMBL" id="TNN77397.1"/>
    </source>
</evidence>
<proteinExistence type="predicted"/>
<dbReference type="Proteomes" id="UP000314294">
    <property type="component" value="Unassembled WGS sequence"/>
</dbReference>
<keyword evidence="2" id="KW-1185">Reference proteome</keyword>
<protein>
    <submittedName>
        <fullName evidence="1">Uncharacterized protein</fullName>
    </submittedName>
</protein>
<organism evidence="1 2">
    <name type="scientific">Liparis tanakae</name>
    <name type="common">Tanaka's snailfish</name>
    <dbReference type="NCBI Taxonomy" id="230148"/>
    <lineage>
        <taxon>Eukaryota</taxon>
        <taxon>Metazoa</taxon>
        <taxon>Chordata</taxon>
        <taxon>Craniata</taxon>
        <taxon>Vertebrata</taxon>
        <taxon>Euteleostomi</taxon>
        <taxon>Actinopterygii</taxon>
        <taxon>Neopterygii</taxon>
        <taxon>Teleostei</taxon>
        <taxon>Neoteleostei</taxon>
        <taxon>Acanthomorphata</taxon>
        <taxon>Eupercaria</taxon>
        <taxon>Perciformes</taxon>
        <taxon>Cottioidei</taxon>
        <taxon>Cottales</taxon>
        <taxon>Liparidae</taxon>
        <taxon>Liparis</taxon>
    </lineage>
</organism>
<dbReference type="AlphaFoldDB" id="A0A4Z2IHZ8"/>
<reference evidence="1 2" key="1">
    <citation type="submission" date="2019-03" db="EMBL/GenBank/DDBJ databases">
        <title>First draft genome of Liparis tanakae, snailfish: a comprehensive survey of snailfish specific genes.</title>
        <authorList>
            <person name="Kim W."/>
            <person name="Song I."/>
            <person name="Jeong J.-H."/>
            <person name="Kim D."/>
            <person name="Kim S."/>
            <person name="Ryu S."/>
            <person name="Song J.Y."/>
            <person name="Lee S.K."/>
        </authorList>
    </citation>
    <scope>NUCLEOTIDE SEQUENCE [LARGE SCALE GENOMIC DNA]</scope>
    <source>
        <tissue evidence="1">Muscle</tissue>
    </source>
</reference>
<sequence>MLMKRSPLPPLLLGLTQRHRSAQKEALKGKYHEAGMPYFPDEEFLCVDVASHQQGEAVPLFFRQGAEGLQDDHIGLIPVQGCCGVAMTQVDQPGRVKKESSPRAASTVSSRVASKPQGMSLVAPFTTTLRSGLAKSTWTVSIISVVVAGTEMALNIAG</sequence>
<gene>
    <name evidence="1" type="ORF">EYF80_012361</name>
</gene>
<accession>A0A4Z2IHZ8</accession>